<dbReference type="InterPro" id="IPR011006">
    <property type="entry name" value="CheY-like_superfamily"/>
</dbReference>
<evidence type="ECO:0000259" key="8">
    <source>
        <dbReference type="PROSITE" id="PS50113"/>
    </source>
</evidence>
<dbReference type="InterPro" id="IPR004358">
    <property type="entry name" value="Sig_transdc_His_kin-like_C"/>
</dbReference>
<keyword evidence="10" id="KW-1185">Reference proteome</keyword>
<feature type="domain" description="PAC" evidence="8">
    <location>
        <begin position="256"/>
        <end position="311"/>
    </location>
</feature>
<dbReference type="STRING" id="1297742.A176_003034"/>
<reference evidence="9 10" key="1">
    <citation type="journal article" date="2016" name="PLoS ONE">
        <title>Complete Genome Sequence and Comparative Genomics of a Novel Myxobacterium Myxococcus hansupus.</title>
        <authorList>
            <person name="Sharma G."/>
            <person name="Narwani T."/>
            <person name="Subramanian S."/>
        </authorList>
    </citation>
    <scope>NUCLEOTIDE SEQUENCE [LARGE SCALE GENOMIC DNA]</scope>
    <source>
        <strain evidence="10">mixupus</strain>
    </source>
</reference>
<dbReference type="SUPFAM" id="SSF55874">
    <property type="entry name" value="ATPase domain of HSP90 chaperone/DNA topoisomerase II/histidine kinase"/>
    <property type="match status" value="1"/>
</dbReference>
<evidence type="ECO:0000313" key="10">
    <source>
        <dbReference type="Proteomes" id="UP000009026"/>
    </source>
</evidence>
<dbReference type="SMART" id="SM00388">
    <property type="entry name" value="HisKA"/>
    <property type="match status" value="1"/>
</dbReference>
<feature type="domain" description="Histidine kinase" evidence="6">
    <location>
        <begin position="356"/>
        <end position="579"/>
    </location>
</feature>
<organism evidence="9 10">
    <name type="scientific">Pseudomyxococcus hansupus</name>
    <dbReference type="NCBI Taxonomy" id="1297742"/>
    <lineage>
        <taxon>Bacteria</taxon>
        <taxon>Pseudomonadati</taxon>
        <taxon>Myxococcota</taxon>
        <taxon>Myxococcia</taxon>
        <taxon>Myxococcales</taxon>
        <taxon>Cystobacterineae</taxon>
        <taxon>Myxococcaceae</taxon>
        <taxon>Pseudomyxococcus</taxon>
    </lineage>
</organism>
<protein>
    <recommendedName>
        <fullName evidence="2">histidine kinase</fullName>
        <ecNumber evidence="2">2.7.13.3</ecNumber>
    </recommendedName>
</protein>
<name>A0A0H4XDK6_9BACT</name>
<dbReference type="eggNOG" id="COG0784">
    <property type="taxonomic scope" value="Bacteria"/>
</dbReference>
<gene>
    <name evidence="9" type="ORF">A176_003034</name>
</gene>
<evidence type="ECO:0000259" key="7">
    <source>
        <dbReference type="PROSITE" id="PS50110"/>
    </source>
</evidence>
<keyword evidence="5" id="KW-0175">Coiled coil</keyword>
<evidence type="ECO:0000256" key="3">
    <source>
        <dbReference type="ARBA" id="ARBA00022553"/>
    </source>
</evidence>
<dbReference type="InterPro" id="IPR003661">
    <property type="entry name" value="HisK_dim/P_dom"/>
</dbReference>
<dbReference type="SMART" id="SM00387">
    <property type="entry name" value="HATPase_c"/>
    <property type="match status" value="1"/>
</dbReference>
<keyword evidence="3 4" id="KW-0597">Phosphoprotein</keyword>
<feature type="modified residue" description="4-aspartylphosphate" evidence="4">
    <location>
        <position position="798"/>
    </location>
</feature>
<dbReference type="Gene3D" id="3.30.450.20">
    <property type="entry name" value="PAS domain"/>
    <property type="match status" value="2"/>
</dbReference>
<dbReference type="CDD" id="cd16919">
    <property type="entry name" value="HATPase_CckA-like"/>
    <property type="match status" value="1"/>
</dbReference>
<dbReference type="Gene3D" id="1.10.287.130">
    <property type="match status" value="1"/>
</dbReference>
<dbReference type="EMBL" id="CP012109">
    <property type="protein sequence ID" value="AKQ66122.1"/>
    <property type="molecule type" value="Genomic_DNA"/>
</dbReference>
<dbReference type="GO" id="GO:0000155">
    <property type="term" value="F:phosphorelay sensor kinase activity"/>
    <property type="evidence" value="ECO:0007669"/>
    <property type="project" value="InterPro"/>
</dbReference>
<dbReference type="InterPro" id="IPR035965">
    <property type="entry name" value="PAS-like_dom_sf"/>
</dbReference>
<dbReference type="InterPro" id="IPR000014">
    <property type="entry name" value="PAS"/>
</dbReference>
<dbReference type="PROSITE" id="PS50113">
    <property type="entry name" value="PAC"/>
    <property type="match status" value="1"/>
</dbReference>
<evidence type="ECO:0000313" key="9">
    <source>
        <dbReference type="EMBL" id="AKQ66122.1"/>
    </source>
</evidence>
<dbReference type="SMART" id="SM00091">
    <property type="entry name" value="PAS"/>
    <property type="match status" value="2"/>
</dbReference>
<dbReference type="NCBIfam" id="TIGR00229">
    <property type="entry name" value="sensory_box"/>
    <property type="match status" value="1"/>
</dbReference>
<dbReference type="eggNOG" id="COG4191">
    <property type="taxonomic scope" value="Bacteria"/>
</dbReference>
<feature type="modified residue" description="4-aspartylphosphate" evidence="4">
    <location>
        <position position="649"/>
    </location>
</feature>
<dbReference type="InterPro" id="IPR005467">
    <property type="entry name" value="His_kinase_dom"/>
</dbReference>
<sequence>MNNTIDFKTLFDASPNPYMLLDRDLRYVAANDAYLRITASTLDSLLGRYVFEVFPNDPENPDNANTLQLRESFLRVLAQRSPDILALIPYRVPRNTDAGVVTEHRYWSATHIPLLDAKGDVAYILQHTVDVTELQRLQEAVRAATGTTAPEPGASQPAQMEAGVFQRAQQVQEANRSLDLERRHLRRLFEQAPSFMCFLRGKEHVFELANTAYQQLVGHRPILGKAIRDALPEVDGQGYFELLDRVFTTGEAFVGRGMRVFLQRTPDDTLAESHVDLVYQPIIEPDGAITGIFVQGHDITEQKRAQDELRQYKDHLEDLVRERTRALEESETERRQTEAALRQAQKMEAVGKLTGGVAHDFNNLLQVIGGNLQLLLRDVGDNTQAQRRLTTAIGAVERGARLSSQLLAFARRQPLNPTVISLGRLVRGMDDLLRRALGEDVELETIIGGGLWNTFVDPNQLENVILNLAINARDAMEGQGKLTLEAGNAMLDDHYSQLHADVTAGQYVLLAISDTGCGMSAEVLERAFEPFFTTKPEGRGTGLGLSMVYGFVKQTGGHVKIYSEVGHGTTIKIYLPRSLQVEMPRAEVINEPVEGGSETLLVVEDDAEVRATAVEMLTELGYRVLKASDGQSALAVIQSGIPIDLLFTDVVMPGPVRSPELARQAKALSPDLEVLFTSGYTENAIVHGGRLDPGVQLLSKPYRREDLARKIRQLLAARQQRITEREAMNPPRLTPPPVSTPAVERVSLRILLVEDDENILLPACELLETLGHTVTAVTSAEQATPLLASRTYDLLFTDVSLPGQSGIELARQALQDAPSLRVIIASGHGNNLDKDDTSALAGAILLPKPYGITQLEQALAQATV</sequence>
<dbReference type="Gene3D" id="3.40.50.2300">
    <property type="match status" value="2"/>
</dbReference>
<dbReference type="KEGG" id="mym:A176_003034"/>
<evidence type="ECO:0000256" key="5">
    <source>
        <dbReference type="SAM" id="Coils"/>
    </source>
</evidence>
<dbReference type="CDD" id="cd00082">
    <property type="entry name" value="HisKA"/>
    <property type="match status" value="1"/>
</dbReference>
<dbReference type="Gene3D" id="3.30.565.10">
    <property type="entry name" value="Histidine kinase-like ATPase, C-terminal domain"/>
    <property type="match status" value="1"/>
</dbReference>
<dbReference type="InterPro" id="IPR036097">
    <property type="entry name" value="HisK_dim/P_sf"/>
</dbReference>
<dbReference type="InterPro" id="IPR000700">
    <property type="entry name" value="PAS-assoc_C"/>
</dbReference>
<dbReference type="SUPFAM" id="SSF47384">
    <property type="entry name" value="Homodimeric domain of signal transducing histidine kinase"/>
    <property type="match status" value="1"/>
</dbReference>
<dbReference type="InterPro" id="IPR013656">
    <property type="entry name" value="PAS_4"/>
</dbReference>
<dbReference type="PRINTS" id="PR00344">
    <property type="entry name" value="BCTRLSENSOR"/>
</dbReference>
<comment type="catalytic activity">
    <reaction evidence="1">
        <text>ATP + protein L-histidine = ADP + protein N-phospho-L-histidine.</text>
        <dbReference type="EC" id="2.7.13.3"/>
    </reaction>
</comment>
<evidence type="ECO:0000256" key="1">
    <source>
        <dbReference type="ARBA" id="ARBA00000085"/>
    </source>
</evidence>
<feature type="coiled-coil region" evidence="5">
    <location>
        <begin position="302"/>
        <end position="347"/>
    </location>
</feature>
<dbReference type="PROSITE" id="PS50110">
    <property type="entry name" value="RESPONSE_REGULATORY"/>
    <property type="match status" value="2"/>
</dbReference>
<dbReference type="Pfam" id="PF00072">
    <property type="entry name" value="Response_reg"/>
    <property type="match status" value="2"/>
</dbReference>
<dbReference type="PANTHER" id="PTHR43065:SF49">
    <property type="entry name" value="HISTIDINE KINASE"/>
    <property type="match status" value="1"/>
</dbReference>
<dbReference type="SUPFAM" id="SSF52172">
    <property type="entry name" value="CheY-like"/>
    <property type="match status" value="2"/>
</dbReference>
<feature type="domain" description="Response regulatory" evidence="7">
    <location>
        <begin position="749"/>
        <end position="863"/>
    </location>
</feature>
<evidence type="ECO:0000256" key="4">
    <source>
        <dbReference type="PROSITE-ProRule" id="PRU00169"/>
    </source>
</evidence>
<dbReference type="SMART" id="SM00448">
    <property type="entry name" value="REC"/>
    <property type="match status" value="2"/>
</dbReference>
<dbReference type="RefSeq" id="WP_002640323.1">
    <property type="nucleotide sequence ID" value="NZ_CP012109.1"/>
</dbReference>
<dbReference type="InterPro" id="IPR003594">
    <property type="entry name" value="HATPase_dom"/>
</dbReference>
<dbReference type="PATRIC" id="fig|1297742.4.peg.3059"/>
<evidence type="ECO:0000256" key="2">
    <source>
        <dbReference type="ARBA" id="ARBA00012438"/>
    </source>
</evidence>
<dbReference type="InterPro" id="IPR001789">
    <property type="entry name" value="Sig_transdc_resp-reg_receiver"/>
</dbReference>
<evidence type="ECO:0000259" key="6">
    <source>
        <dbReference type="PROSITE" id="PS50109"/>
    </source>
</evidence>
<dbReference type="AlphaFoldDB" id="A0A0H4XDK6"/>
<dbReference type="EC" id="2.7.13.3" evidence="2"/>
<dbReference type="Proteomes" id="UP000009026">
    <property type="component" value="Chromosome"/>
</dbReference>
<dbReference type="OrthoDB" id="9806821at2"/>
<dbReference type="PANTHER" id="PTHR43065">
    <property type="entry name" value="SENSOR HISTIDINE KINASE"/>
    <property type="match status" value="1"/>
</dbReference>
<proteinExistence type="predicted"/>
<dbReference type="Pfam" id="PF02518">
    <property type="entry name" value="HATPase_c"/>
    <property type="match status" value="1"/>
</dbReference>
<feature type="domain" description="Response regulatory" evidence="7">
    <location>
        <begin position="599"/>
        <end position="715"/>
    </location>
</feature>
<dbReference type="CDD" id="cd18161">
    <property type="entry name" value="REC_hyHK_blue-like"/>
    <property type="match status" value="1"/>
</dbReference>
<dbReference type="PROSITE" id="PS50109">
    <property type="entry name" value="HIS_KIN"/>
    <property type="match status" value="1"/>
</dbReference>
<dbReference type="Pfam" id="PF08448">
    <property type="entry name" value="PAS_4"/>
    <property type="match status" value="2"/>
</dbReference>
<dbReference type="Pfam" id="PF00512">
    <property type="entry name" value="HisKA"/>
    <property type="match status" value="1"/>
</dbReference>
<dbReference type="InterPro" id="IPR036890">
    <property type="entry name" value="HATPase_C_sf"/>
</dbReference>
<dbReference type="SUPFAM" id="SSF55785">
    <property type="entry name" value="PYP-like sensor domain (PAS domain)"/>
    <property type="match status" value="2"/>
</dbReference>
<accession>A0A0H4XDK6</accession>